<dbReference type="KEGG" id="acru:HHL28_08015"/>
<name>A0A858R6L2_9PROT</name>
<dbReference type="PANTHER" id="PTHR30537:SF74">
    <property type="entry name" value="HTH-TYPE TRANSCRIPTIONAL REGULATOR TRPI"/>
    <property type="match status" value="1"/>
</dbReference>
<dbReference type="InterPro" id="IPR058163">
    <property type="entry name" value="LysR-type_TF_proteobact-type"/>
</dbReference>
<reference evidence="6" key="1">
    <citation type="submission" date="2020-04" db="EMBL/GenBank/DDBJ databases">
        <title>A desert anoxygenic phototrophic bacterium fixes CO2 using RubisCO under aerobic conditions.</title>
        <authorList>
            <person name="Tang K."/>
        </authorList>
    </citation>
    <scope>NUCLEOTIDE SEQUENCE [LARGE SCALE GENOMIC DNA]</scope>
    <source>
        <strain evidence="6">MIMtkB3</strain>
    </source>
</reference>
<dbReference type="GO" id="GO:0043565">
    <property type="term" value="F:sequence-specific DNA binding"/>
    <property type="evidence" value="ECO:0007669"/>
    <property type="project" value="TreeGrafter"/>
</dbReference>
<evidence type="ECO:0000259" key="5">
    <source>
        <dbReference type="PROSITE" id="PS50931"/>
    </source>
</evidence>
<dbReference type="SUPFAM" id="SSF46785">
    <property type="entry name" value="Winged helix' DNA-binding domain"/>
    <property type="match status" value="1"/>
</dbReference>
<keyword evidence="7" id="KW-1185">Reference proteome</keyword>
<dbReference type="CDD" id="cd08432">
    <property type="entry name" value="PBP2_GcdR_TrpI_HvrB_AmpR_like"/>
    <property type="match status" value="1"/>
</dbReference>
<sequence>MPDQPLAYLNALRAFEAAARHLSYAPAAAELGVTPAAVGQQVRALEAWLGVSLFRRSPGPPVRLALTEEAQAALPDLREGFDRLAQGLRRLREAKAGGIVTVTSSPAFAAKWLLARIDRFRAAHPQLDVRLDATDRLVDFAMSDADVGIRYGGGSWPGVEATLLMREEVFPVCSPRLLAGPHPLERPGDLRHHTLVHDAAIRFDADFPTWQSWLAAVGVQGVDAGRGITINSSIAVVQAVLEGQGVALARSVVVADDLRAGRLVRLFPDVSTPLRWGYHLVHRPGAATPGKVAAFKGWIIAEAKGEG</sequence>
<organism evidence="6 7">
    <name type="scientific">Aerophototrophica crusticola</name>
    <dbReference type="NCBI Taxonomy" id="1709002"/>
    <lineage>
        <taxon>Bacteria</taxon>
        <taxon>Pseudomonadati</taxon>
        <taxon>Pseudomonadota</taxon>
        <taxon>Alphaproteobacteria</taxon>
        <taxon>Rhodospirillales</taxon>
        <taxon>Rhodospirillaceae</taxon>
        <taxon>Aerophototrophica</taxon>
    </lineage>
</organism>
<dbReference type="GO" id="GO:0003700">
    <property type="term" value="F:DNA-binding transcription factor activity"/>
    <property type="evidence" value="ECO:0007669"/>
    <property type="project" value="InterPro"/>
</dbReference>
<dbReference type="InterPro" id="IPR005119">
    <property type="entry name" value="LysR_subst-bd"/>
</dbReference>
<keyword evidence="3" id="KW-0238">DNA-binding</keyword>
<protein>
    <submittedName>
        <fullName evidence="6">Transcriptional regulator GcvA</fullName>
    </submittedName>
</protein>
<dbReference type="Proteomes" id="UP000501891">
    <property type="component" value="Chromosome"/>
</dbReference>
<comment type="similarity">
    <text evidence="1">Belongs to the LysR transcriptional regulatory family.</text>
</comment>
<dbReference type="AlphaFoldDB" id="A0A858R6L2"/>
<evidence type="ECO:0000256" key="3">
    <source>
        <dbReference type="ARBA" id="ARBA00023125"/>
    </source>
</evidence>
<dbReference type="InterPro" id="IPR036390">
    <property type="entry name" value="WH_DNA-bd_sf"/>
</dbReference>
<evidence type="ECO:0000256" key="4">
    <source>
        <dbReference type="ARBA" id="ARBA00023163"/>
    </source>
</evidence>
<dbReference type="EMBL" id="CP051775">
    <property type="protein sequence ID" value="QJE73037.1"/>
    <property type="molecule type" value="Genomic_DNA"/>
</dbReference>
<proteinExistence type="inferred from homology"/>
<dbReference type="Gene3D" id="1.10.10.10">
    <property type="entry name" value="Winged helix-like DNA-binding domain superfamily/Winged helix DNA-binding domain"/>
    <property type="match status" value="1"/>
</dbReference>
<dbReference type="PROSITE" id="PS50931">
    <property type="entry name" value="HTH_LYSR"/>
    <property type="match status" value="1"/>
</dbReference>
<keyword evidence="4" id="KW-0804">Transcription</keyword>
<evidence type="ECO:0000313" key="7">
    <source>
        <dbReference type="Proteomes" id="UP000501891"/>
    </source>
</evidence>
<evidence type="ECO:0000313" key="6">
    <source>
        <dbReference type="EMBL" id="QJE73037.1"/>
    </source>
</evidence>
<accession>A0A858R6L2</accession>
<evidence type="ECO:0000256" key="1">
    <source>
        <dbReference type="ARBA" id="ARBA00009437"/>
    </source>
</evidence>
<dbReference type="GO" id="GO:0006351">
    <property type="term" value="P:DNA-templated transcription"/>
    <property type="evidence" value="ECO:0007669"/>
    <property type="project" value="TreeGrafter"/>
</dbReference>
<dbReference type="Pfam" id="PF03466">
    <property type="entry name" value="LysR_substrate"/>
    <property type="match status" value="1"/>
</dbReference>
<keyword evidence="2" id="KW-0805">Transcription regulation</keyword>
<dbReference type="Gene3D" id="3.40.190.10">
    <property type="entry name" value="Periplasmic binding protein-like II"/>
    <property type="match status" value="2"/>
</dbReference>
<dbReference type="InterPro" id="IPR000847">
    <property type="entry name" value="LysR_HTH_N"/>
</dbReference>
<dbReference type="PANTHER" id="PTHR30537">
    <property type="entry name" value="HTH-TYPE TRANSCRIPTIONAL REGULATOR"/>
    <property type="match status" value="1"/>
</dbReference>
<gene>
    <name evidence="6" type="primary">gcvA</name>
    <name evidence="6" type="ORF">HHL28_08015</name>
</gene>
<dbReference type="Pfam" id="PF00126">
    <property type="entry name" value="HTH_1"/>
    <property type="match status" value="1"/>
</dbReference>
<dbReference type="NCBIfam" id="NF008352">
    <property type="entry name" value="PRK11139.1"/>
    <property type="match status" value="1"/>
</dbReference>
<evidence type="ECO:0000256" key="2">
    <source>
        <dbReference type="ARBA" id="ARBA00023015"/>
    </source>
</evidence>
<feature type="domain" description="HTH lysR-type" evidence="5">
    <location>
        <begin position="9"/>
        <end position="67"/>
    </location>
</feature>
<dbReference type="SUPFAM" id="SSF53850">
    <property type="entry name" value="Periplasmic binding protein-like II"/>
    <property type="match status" value="1"/>
</dbReference>
<dbReference type="InterPro" id="IPR036388">
    <property type="entry name" value="WH-like_DNA-bd_sf"/>
</dbReference>